<proteinExistence type="predicted"/>
<dbReference type="Proteomes" id="UP000005239">
    <property type="component" value="Unassembled WGS sequence"/>
</dbReference>
<evidence type="ECO:0000313" key="2">
    <source>
        <dbReference type="EnsemblMetazoa" id="PPA42045.1"/>
    </source>
</evidence>
<accession>A0A8R1Z3R0</accession>
<dbReference type="EnsemblMetazoa" id="PPA42045.1">
    <property type="protein sequence ID" value="PPA42045.1"/>
    <property type="gene ID" value="WBGene00280414"/>
</dbReference>
<name>A0A2A6BZZ8_PRIPA</name>
<dbReference type="AlphaFoldDB" id="A0A2A6BZZ8"/>
<reference evidence="2" key="2">
    <citation type="submission" date="2022-06" db="UniProtKB">
        <authorList>
            <consortium name="EnsemblMetazoa"/>
        </authorList>
    </citation>
    <scope>IDENTIFICATION</scope>
    <source>
        <strain evidence="2">PS312</strain>
    </source>
</reference>
<feature type="region of interest" description="Disordered" evidence="1">
    <location>
        <begin position="62"/>
        <end position="88"/>
    </location>
</feature>
<keyword evidence="3" id="KW-1185">Reference proteome</keyword>
<accession>A0A2A6BZZ8</accession>
<gene>
    <name evidence="2" type="primary">WBGene00280414</name>
</gene>
<organism evidence="2 3">
    <name type="scientific">Pristionchus pacificus</name>
    <name type="common">Parasitic nematode worm</name>
    <dbReference type="NCBI Taxonomy" id="54126"/>
    <lineage>
        <taxon>Eukaryota</taxon>
        <taxon>Metazoa</taxon>
        <taxon>Ecdysozoa</taxon>
        <taxon>Nematoda</taxon>
        <taxon>Chromadorea</taxon>
        <taxon>Rhabditida</taxon>
        <taxon>Rhabditina</taxon>
        <taxon>Diplogasteromorpha</taxon>
        <taxon>Diplogasteroidea</taxon>
        <taxon>Neodiplogasteridae</taxon>
        <taxon>Pristionchus</taxon>
    </lineage>
</organism>
<evidence type="ECO:0000256" key="1">
    <source>
        <dbReference type="SAM" id="MobiDB-lite"/>
    </source>
</evidence>
<sequence length="88" mass="9657">MPPVNGIVSEVIPDRSAAPWGVASMSGSMSSRCQMMGNHHPMTLSKIAYIVDWLCAKSPCVSGNEREREKSNEETEHANRHAQLAYAN</sequence>
<reference evidence="3" key="1">
    <citation type="journal article" date="2008" name="Nat. Genet.">
        <title>The Pristionchus pacificus genome provides a unique perspective on nematode lifestyle and parasitism.</title>
        <authorList>
            <person name="Dieterich C."/>
            <person name="Clifton S.W."/>
            <person name="Schuster L.N."/>
            <person name="Chinwalla A."/>
            <person name="Delehaunty K."/>
            <person name="Dinkelacker I."/>
            <person name="Fulton L."/>
            <person name="Fulton R."/>
            <person name="Godfrey J."/>
            <person name="Minx P."/>
            <person name="Mitreva M."/>
            <person name="Roeseler W."/>
            <person name="Tian H."/>
            <person name="Witte H."/>
            <person name="Yang S.P."/>
            <person name="Wilson R.K."/>
            <person name="Sommer R.J."/>
        </authorList>
    </citation>
    <scope>NUCLEOTIDE SEQUENCE [LARGE SCALE GENOMIC DNA]</scope>
    <source>
        <strain evidence="3">PS312</strain>
    </source>
</reference>
<protein>
    <submittedName>
        <fullName evidence="2">Uncharacterized protein</fullName>
    </submittedName>
</protein>
<evidence type="ECO:0000313" key="3">
    <source>
        <dbReference type="Proteomes" id="UP000005239"/>
    </source>
</evidence>
<feature type="compositionally biased region" description="Basic and acidic residues" evidence="1">
    <location>
        <begin position="64"/>
        <end position="79"/>
    </location>
</feature>